<evidence type="ECO:0000313" key="3">
    <source>
        <dbReference type="Proteomes" id="UP000315295"/>
    </source>
</evidence>
<keyword evidence="3" id="KW-1185">Reference proteome</keyword>
<evidence type="ECO:0000313" key="2">
    <source>
        <dbReference type="EMBL" id="TQD84287.1"/>
    </source>
</evidence>
<organism evidence="2 3">
    <name type="scientific">Malus baccata</name>
    <name type="common">Siberian crab apple</name>
    <name type="synonym">Pyrus baccata</name>
    <dbReference type="NCBI Taxonomy" id="106549"/>
    <lineage>
        <taxon>Eukaryota</taxon>
        <taxon>Viridiplantae</taxon>
        <taxon>Streptophyta</taxon>
        <taxon>Embryophyta</taxon>
        <taxon>Tracheophyta</taxon>
        <taxon>Spermatophyta</taxon>
        <taxon>Magnoliopsida</taxon>
        <taxon>eudicotyledons</taxon>
        <taxon>Gunneridae</taxon>
        <taxon>Pentapetalae</taxon>
        <taxon>rosids</taxon>
        <taxon>fabids</taxon>
        <taxon>Rosales</taxon>
        <taxon>Rosaceae</taxon>
        <taxon>Amygdaloideae</taxon>
        <taxon>Maleae</taxon>
        <taxon>Malus</taxon>
    </lineage>
</organism>
<proteinExistence type="predicted"/>
<dbReference type="Proteomes" id="UP000315295">
    <property type="component" value="Unassembled WGS sequence"/>
</dbReference>
<evidence type="ECO:0000256" key="1">
    <source>
        <dbReference type="SAM" id="MobiDB-lite"/>
    </source>
</evidence>
<feature type="region of interest" description="Disordered" evidence="1">
    <location>
        <begin position="79"/>
        <end position="112"/>
    </location>
</feature>
<dbReference type="AlphaFoldDB" id="A0A540LCS8"/>
<gene>
    <name evidence="2" type="ORF">C1H46_030153</name>
</gene>
<protein>
    <recommendedName>
        <fullName evidence="4">No apical meristem-associated C-terminal domain-containing protein</fullName>
    </recommendedName>
</protein>
<accession>A0A540LCS8</accession>
<evidence type="ECO:0008006" key="4">
    <source>
        <dbReference type="Google" id="ProtNLM"/>
    </source>
</evidence>
<dbReference type="EMBL" id="VIEB01000644">
    <property type="protein sequence ID" value="TQD84287.1"/>
    <property type="molecule type" value="Genomic_DNA"/>
</dbReference>
<reference evidence="2 3" key="1">
    <citation type="journal article" date="2019" name="G3 (Bethesda)">
        <title>Sequencing of a Wild Apple (Malus baccata) Genome Unravels the Differences Between Cultivated and Wild Apple Species Regarding Disease Resistance and Cold Tolerance.</title>
        <authorList>
            <person name="Chen X."/>
        </authorList>
    </citation>
    <scope>NUCLEOTIDE SEQUENCE [LARGE SCALE GENOMIC DNA]</scope>
    <source>
        <strain evidence="3">cv. Shandingzi</strain>
        <tissue evidence="2">Leaves</tissue>
    </source>
</reference>
<sequence length="180" mass="20759">MATFAMKGRIWTRKEDEVLCRTYRWVSEDSVRVRQVKEFYMEDNSKPFSHHGCWEICKGWVLFEDPPQQRVGPTLVFGNASSTADGDKDGSPTIQETMVENPSPGEDSIPRAMGRNNARKLKAKDDYALQQEIATSLRLMVEQNAIAVEEMNRRQEEWAKQIQEEMDDRNCKGTLQITLQ</sequence>
<comment type="caution">
    <text evidence="2">The sequence shown here is derived from an EMBL/GenBank/DDBJ whole genome shotgun (WGS) entry which is preliminary data.</text>
</comment>
<name>A0A540LCS8_MALBA</name>